<evidence type="ECO:0000313" key="5">
    <source>
        <dbReference type="Proteomes" id="UP000256964"/>
    </source>
</evidence>
<dbReference type="OrthoDB" id="3223806at2759"/>
<dbReference type="PANTHER" id="PTHR48104:SF30">
    <property type="entry name" value="METACASPASE-1"/>
    <property type="match status" value="1"/>
</dbReference>
<dbReference type="EMBL" id="KZ857462">
    <property type="protein sequence ID" value="RDX43608.1"/>
    <property type="molecule type" value="Genomic_DNA"/>
</dbReference>
<dbReference type="GO" id="GO:0006508">
    <property type="term" value="P:proteolysis"/>
    <property type="evidence" value="ECO:0007669"/>
    <property type="project" value="InterPro"/>
</dbReference>
<dbReference type="InterPro" id="IPR050452">
    <property type="entry name" value="Metacaspase"/>
</dbReference>
<name>A0A371CTI4_9APHY</name>
<feature type="domain" description="Peptidase C14 caspase" evidence="3">
    <location>
        <begin position="23"/>
        <end position="119"/>
    </location>
</feature>
<comment type="similarity">
    <text evidence="1">Belongs to the peptidase C14B family.</text>
</comment>
<evidence type="ECO:0000313" key="4">
    <source>
        <dbReference type="EMBL" id="RDX43608.1"/>
    </source>
</evidence>
<feature type="region of interest" description="Disordered" evidence="2">
    <location>
        <begin position="156"/>
        <end position="216"/>
    </location>
</feature>
<keyword evidence="5" id="KW-1185">Reference proteome</keyword>
<proteinExistence type="inferred from homology"/>
<protein>
    <recommendedName>
        <fullName evidence="3">Peptidase C14 caspase domain-containing protein</fullName>
    </recommendedName>
</protein>
<organism evidence="4 5">
    <name type="scientific">Lentinus brumalis</name>
    <dbReference type="NCBI Taxonomy" id="2498619"/>
    <lineage>
        <taxon>Eukaryota</taxon>
        <taxon>Fungi</taxon>
        <taxon>Dikarya</taxon>
        <taxon>Basidiomycota</taxon>
        <taxon>Agaricomycotina</taxon>
        <taxon>Agaricomycetes</taxon>
        <taxon>Polyporales</taxon>
        <taxon>Polyporaceae</taxon>
        <taxon>Lentinus</taxon>
    </lineage>
</organism>
<dbReference type="AlphaFoldDB" id="A0A371CTI4"/>
<dbReference type="PANTHER" id="PTHR48104">
    <property type="entry name" value="METACASPASE-4"/>
    <property type="match status" value="1"/>
</dbReference>
<dbReference type="GO" id="GO:0005737">
    <property type="term" value="C:cytoplasm"/>
    <property type="evidence" value="ECO:0007669"/>
    <property type="project" value="TreeGrafter"/>
</dbReference>
<dbReference type="Gene3D" id="3.40.50.12660">
    <property type="match status" value="1"/>
</dbReference>
<reference evidence="4 5" key="1">
    <citation type="journal article" date="2018" name="Biotechnol. Biofuels">
        <title>Integrative visual omics of the white-rot fungus Polyporus brumalis exposes the biotechnological potential of its oxidative enzymes for delignifying raw plant biomass.</title>
        <authorList>
            <person name="Miyauchi S."/>
            <person name="Rancon A."/>
            <person name="Drula E."/>
            <person name="Hage H."/>
            <person name="Chaduli D."/>
            <person name="Favel A."/>
            <person name="Grisel S."/>
            <person name="Henrissat B."/>
            <person name="Herpoel-Gimbert I."/>
            <person name="Ruiz-Duenas F.J."/>
            <person name="Chevret D."/>
            <person name="Hainaut M."/>
            <person name="Lin J."/>
            <person name="Wang M."/>
            <person name="Pangilinan J."/>
            <person name="Lipzen A."/>
            <person name="Lesage-Meessen L."/>
            <person name="Navarro D."/>
            <person name="Riley R."/>
            <person name="Grigoriev I.V."/>
            <person name="Zhou S."/>
            <person name="Raouche S."/>
            <person name="Rosso M.N."/>
        </authorList>
    </citation>
    <scope>NUCLEOTIDE SEQUENCE [LARGE SCALE GENOMIC DNA]</scope>
    <source>
        <strain evidence="4 5">BRFM 1820</strain>
    </source>
</reference>
<evidence type="ECO:0000256" key="1">
    <source>
        <dbReference type="ARBA" id="ARBA00009005"/>
    </source>
</evidence>
<dbReference type="Proteomes" id="UP000256964">
    <property type="component" value="Unassembled WGS sequence"/>
</dbReference>
<gene>
    <name evidence="4" type="ORF">OH76DRAFT_1409993</name>
</gene>
<sequence>MQSTVKSRLAYVFPARFNYRPEDIAVLLSEAGVDVSLSPTRANMLNEIENLVSEVQDGDRLVFFYSGDSVQLDLQYDASEDGIDEALLPIDGKHILDDELRLRLVDVLPAGVKLSAIFDSRSPVVAPLDLEHYTCNNVYVPWVDQYYASRRLEPWAGGPDPGMPRARTPEGHSDSPPKPSDARKPVSEHEPSPSPEADPYSSRTLVHQPGRSSMPLMVDEELRKEPGRLDSTVWLERSNSDSSKILRSLQDPSEPRDSLGGIFSESPEPMYTQCDGWCEPDPAHGSGNVISLSGSLQADRFSFAQLLMDVLEEDVSRSYREVLHAVSHKMCIAERSSLDSRHRLGPQPLMRSSRPMDMERMFVL</sequence>
<dbReference type="InterPro" id="IPR011600">
    <property type="entry name" value="Pept_C14_caspase"/>
</dbReference>
<dbReference type="Pfam" id="PF00656">
    <property type="entry name" value="Peptidase_C14"/>
    <property type="match status" value="1"/>
</dbReference>
<dbReference type="GO" id="GO:0004197">
    <property type="term" value="F:cysteine-type endopeptidase activity"/>
    <property type="evidence" value="ECO:0007669"/>
    <property type="project" value="InterPro"/>
</dbReference>
<evidence type="ECO:0000259" key="3">
    <source>
        <dbReference type="Pfam" id="PF00656"/>
    </source>
</evidence>
<evidence type="ECO:0000256" key="2">
    <source>
        <dbReference type="SAM" id="MobiDB-lite"/>
    </source>
</evidence>
<accession>A0A371CTI4</accession>
<feature type="compositionally biased region" description="Basic and acidic residues" evidence="2">
    <location>
        <begin position="167"/>
        <end position="191"/>
    </location>
</feature>